<dbReference type="CDD" id="cd06225">
    <property type="entry name" value="HAMP"/>
    <property type="match status" value="1"/>
</dbReference>
<dbReference type="PROSITE" id="PS50111">
    <property type="entry name" value="CHEMOTAXIS_TRANSDUC_2"/>
    <property type="match status" value="1"/>
</dbReference>
<dbReference type="Gene3D" id="1.10.287.950">
    <property type="entry name" value="Methyl-accepting chemotaxis protein"/>
    <property type="match status" value="1"/>
</dbReference>
<dbReference type="Pfam" id="PF00015">
    <property type="entry name" value="MCPsignal"/>
    <property type="match status" value="1"/>
</dbReference>
<evidence type="ECO:0000256" key="3">
    <source>
        <dbReference type="ARBA" id="ARBA00022692"/>
    </source>
</evidence>
<evidence type="ECO:0000256" key="8">
    <source>
        <dbReference type="PROSITE-ProRule" id="PRU00284"/>
    </source>
</evidence>
<dbReference type="Pfam" id="PF17203">
    <property type="entry name" value="sCache_3_2"/>
    <property type="match status" value="1"/>
</dbReference>
<evidence type="ECO:0000259" key="10">
    <source>
        <dbReference type="PROSITE" id="PS50111"/>
    </source>
</evidence>
<evidence type="ECO:0000256" key="1">
    <source>
        <dbReference type="ARBA" id="ARBA00004651"/>
    </source>
</evidence>
<dbReference type="InterPro" id="IPR003660">
    <property type="entry name" value="HAMP_dom"/>
</dbReference>
<dbReference type="Gene3D" id="6.10.340.10">
    <property type="match status" value="1"/>
</dbReference>
<dbReference type="InterPro" id="IPR004089">
    <property type="entry name" value="MCPsignal_dom"/>
</dbReference>
<dbReference type="PROSITE" id="PS50885">
    <property type="entry name" value="HAMP"/>
    <property type="match status" value="1"/>
</dbReference>
<comment type="subcellular location">
    <subcellularLocation>
        <location evidence="1">Cell membrane</location>
        <topology evidence="1">Multi-pass membrane protein</topology>
    </subcellularLocation>
</comment>
<accession>A0A7Y0ELQ9</accession>
<gene>
    <name evidence="12" type="ORF">HBE96_19030</name>
</gene>
<keyword evidence="3 9" id="KW-0812">Transmembrane</keyword>
<evidence type="ECO:0000256" key="6">
    <source>
        <dbReference type="ARBA" id="ARBA00023224"/>
    </source>
</evidence>
<feature type="transmembrane region" description="Helical" evidence="9">
    <location>
        <begin position="294"/>
        <end position="317"/>
    </location>
</feature>
<reference evidence="12 13" key="2">
    <citation type="submission" date="2020-06" db="EMBL/GenBank/DDBJ databases">
        <title>Complete Genome Sequence of Clostridium muelleri sp. nov. P21T, an Acid-Alcohol Producing Acetogen Isolated from Old Hay.</title>
        <authorList>
            <person name="Duncan K.E."/>
            <person name="Tanner R.S."/>
        </authorList>
    </citation>
    <scope>NUCLEOTIDE SEQUENCE [LARGE SCALE GENOMIC DNA]</scope>
    <source>
        <strain evidence="12 13">P21</strain>
    </source>
</reference>
<keyword evidence="5 9" id="KW-0472">Membrane</keyword>
<dbReference type="Pfam" id="PF00672">
    <property type="entry name" value="HAMP"/>
    <property type="match status" value="1"/>
</dbReference>
<feature type="transmembrane region" description="Helical" evidence="9">
    <location>
        <begin position="12"/>
        <end position="37"/>
    </location>
</feature>
<dbReference type="InterPro" id="IPR029151">
    <property type="entry name" value="Sensor-like_sf"/>
</dbReference>
<keyword evidence="6 8" id="KW-0807">Transducer</keyword>
<evidence type="ECO:0000256" key="5">
    <source>
        <dbReference type="ARBA" id="ARBA00023136"/>
    </source>
</evidence>
<dbReference type="Proteomes" id="UP000537131">
    <property type="component" value="Unassembled WGS sequence"/>
</dbReference>
<evidence type="ECO:0000256" key="9">
    <source>
        <dbReference type="SAM" id="Phobius"/>
    </source>
</evidence>
<dbReference type="PANTHER" id="PTHR32089">
    <property type="entry name" value="METHYL-ACCEPTING CHEMOTAXIS PROTEIN MCPB"/>
    <property type="match status" value="1"/>
</dbReference>
<evidence type="ECO:0000313" key="13">
    <source>
        <dbReference type="Proteomes" id="UP000537131"/>
    </source>
</evidence>
<evidence type="ECO:0000256" key="2">
    <source>
        <dbReference type="ARBA" id="ARBA00022475"/>
    </source>
</evidence>
<dbReference type="InterPro" id="IPR033463">
    <property type="entry name" value="sCache_3"/>
</dbReference>
<dbReference type="SMART" id="SM00283">
    <property type="entry name" value="MA"/>
    <property type="match status" value="1"/>
</dbReference>
<feature type="domain" description="HAMP" evidence="11">
    <location>
        <begin position="318"/>
        <end position="370"/>
    </location>
</feature>
<dbReference type="GO" id="GO:0007165">
    <property type="term" value="P:signal transduction"/>
    <property type="evidence" value="ECO:0007669"/>
    <property type="project" value="UniProtKB-KW"/>
</dbReference>
<dbReference type="GO" id="GO:0005886">
    <property type="term" value="C:plasma membrane"/>
    <property type="evidence" value="ECO:0007669"/>
    <property type="project" value="UniProtKB-SubCell"/>
</dbReference>
<name>A0A7Y0ELQ9_9CLOT</name>
<dbReference type="RefSeq" id="WP_169299288.1">
    <property type="nucleotide sequence ID" value="NZ_JABBNI010000047.1"/>
</dbReference>
<protein>
    <submittedName>
        <fullName evidence="12">HAMP domain-containing protein</fullName>
    </submittedName>
</protein>
<evidence type="ECO:0000259" key="11">
    <source>
        <dbReference type="PROSITE" id="PS50885"/>
    </source>
</evidence>
<dbReference type="Gene3D" id="3.30.450.20">
    <property type="entry name" value="PAS domain"/>
    <property type="match status" value="1"/>
</dbReference>
<dbReference type="PANTHER" id="PTHR32089:SF112">
    <property type="entry name" value="LYSOZYME-LIKE PROTEIN-RELATED"/>
    <property type="match status" value="1"/>
</dbReference>
<feature type="domain" description="Methyl-accepting transducer" evidence="10">
    <location>
        <begin position="389"/>
        <end position="646"/>
    </location>
</feature>
<keyword evidence="13" id="KW-1185">Reference proteome</keyword>
<keyword evidence="4 9" id="KW-1133">Transmembrane helix</keyword>
<dbReference type="SMART" id="SM00304">
    <property type="entry name" value="HAMP"/>
    <property type="match status" value="1"/>
</dbReference>
<comment type="caution">
    <text evidence="12">The sequence shown here is derived from an EMBL/GenBank/DDBJ whole genome shotgun (WGS) entry which is preliminary data.</text>
</comment>
<evidence type="ECO:0000313" key="12">
    <source>
        <dbReference type="EMBL" id="NMM64705.1"/>
    </source>
</evidence>
<dbReference type="SUPFAM" id="SSF58104">
    <property type="entry name" value="Methyl-accepting chemotaxis protein (MCP) signaling domain"/>
    <property type="match status" value="1"/>
</dbReference>
<keyword evidence="2" id="KW-1003">Cell membrane</keyword>
<sequence length="675" mass="73500">MNKNFVTKGKSIKFKILTIPLTIIFLVIVLISGLSIVEVKSKLMEQMKTDGTNIAKQISGEMGKNSVSMDLLNDSIETRIKTLGVFIGANSDKINNDYLIQLSKQFEVDEINIIDPSGKIIYSNLSSSVGSVFDSKHVSYAVLTGEKPVLMENLRKSRENNNYYKYGYVRKPDGGMVQVGILANTVQKLSTNLEAQTLMKQLVSENKGIVYSQFIDKNLKVTAHSEKDKIGKIVDDDGSKAAAVNGKIHTSTYKYKGKAEVYDIVVPVYKNGTHIGAVDVALSTENVHKTINGIMAMTIIVSIIAFGILSIIMLAVARKIIKSLNNLVEVSEKVANGEFNSEIEILSSDEIGVLGKSFKSMSDSLKTTIGNLKDEASRVSSMSLNLNNNADEMSSSANEVTNAVQDVAEGATRQANDLMDVVQNLSTLSEELQNIYTKIDSVKESSNETEEKAMIGKSQIEILLKSIENVKESFDIVSEKINNLNSSVSQVGNITDVINEISEQTNLLALNAAIEAARAGEAGKGFAVVAEEVRSLAEQSQESTGEIQKLIQSISSETSNVINTSDQVKNLLGKQEDTVNTAVSSFKDMLNASAKISPLVQDTYNSIEKTMKSKETIMDKVESVTAVSEETSASSEEISASSEELLANIESVSKFVSELNEVAQKLNFETNKFKI</sequence>
<proteinExistence type="inferred from homology"/>
<evidence type="ECO:0000256" key="7">
    <source>
        <dbReference type="ARBA" id="ARBA00029447"/>
    </source>
</evidence>
<dbReference type="AlphaFoldDB" id="A0A7Y0ELQ9"/>
<evidence type="ECO:0000256" key="4">
    <source>
        <dbReference type="ARBA" id="ARBA00022989"/>
    </source>
</evidence>
<dbReference type="SUPFAM" id="SSF103190">
    <property type="entry name" value="Sensory domain-like"/>
    <property type="match status" value="2"/>
</dbReference>
<organism evidence="12 13">
    <name type="scientific">Clostridium muellerianum</name>
    <dbReference type="NCBI Taxonomy" id="2716538"/>
    <lineage>
        <taxon>Bacteria</taxon>
        <taxon>Bacillati</taxon>
        <taxon>Bacillota</taxon>
        <taxon>Clostridia</taxon>
        <taxon>Eubacteriales</taxon>
        <taxon>Clostridiaceae</taxon>
        <taxon>Clostridium</taxon>
    </lineage>
</organism>
<comment type="similarity">
    <text evidence="7">Belongs to the methyl-accepting chemotaxis (MCP) protein family.</text>
</comment>
<dbReference type="EMBL" id="JABBNI010000047">
    <property type="protein sequence ID" value="NMM64705.1"/>
    <property type="molecule type" value="Genomic_DNA"/>
</dbReference>
<reference evidence="12 13" key="1">
    <citation type="submission" date="2020-04" db="EMBL/GenBank/DDBJ databases">
        <authorList>
            <person name="Doyle D.A."/>
        </authorList>
    </citation>
    <scope>NUCLEOTIDE SEQUENCE [LARGE SCALE GENOMIC DNA]</scope>
    <source>
        <strain evidence="12 13">P21</strain>
    </source>
</reference>